<dbReference type="SMART" id="SM00834">
    <property type="entry name" value="CxxC_CXXC_SSSS"/>
    <property type="match status" value="1"/>
</dbReference>
<protein>
    <recommendedName>
        <fullName evidence="1">Putative regulatory protein FmdB zinc ribbon domain-containing protein</fullName>
    </recommendedName>
</protein>
<dbReference type="InterPro" id="IPR013429">
    <property type="entry name" value="Regulatory_FmdB_Zinc_ribbon"/>
</dbReference>
<dbReference type="EMBL" id="LAZR01000403">
    <property type="protein sequence ID" value="KKN70393.1"/>
    <property type="molecule type" value="Genomic_DNA"/>
</dbReference>
<organism evidence="2">
    <name type="scientific">marine sediment metagenome</name>
    <dbReference type="NCBI Taxonomy" id="412755"/>
    <lineage>
        <taxon>unclassified sequences</taxon>
        <taxon>metagenomes</taxon>
        <taxon>ecological metagenomes</taxon>
    </lineage>
</organism>
<feature type="domain" description="Putative regulatory protein FmdB zinc ribbon" evidence="1">
    <location>
        <begin position="1"/>
        <end position="40"/>
    </location>
</feature>
<name>A0A0F9VXH2_9ZZZZ</name>
<evidence type="ECO:0000313" key="2">
    <source>
        <dbReference type="EMBL" id="KKN70393.1"/>
    </source>
</evidence>
<comment type="caution">
    <text evidence="2">The sequence shown here is derived from an EMBL/GenBank/DDBJ whole genome shotgun (WGS) entry which is preliminary data.</text>
</comment>
<proteinExistence type="predicted"/>
<dbReference type="NCBIfam" id="TIGR02605">
    <property type="entry name" value="CxxC_CxxC_SSSS"/>
    <property type="match status" value="1"/>
</dbReference>
<sequence>MPLYDYLCECGHKYEELKPFKDRNHSLCFLCHSEARLIPSTFAIISHNPFPVSGNVAGDGEGFKTKYMGKEEYKEHKQEIYNS</sequence>
<gene>
    <name evidence="2" type="ORF">LCGC14_0430880</name>
</gene>
<evidence type="ECO:0000259" key="1">
    <source>
        <dbReference type="SMART" id="SM00834"/>
    </source>
</evidence>
<reference evidence="2" key="1">
    <citation type="journal article" date="2015" name="Nature">
        <title>Complex archaea that bridge the gap between prokaryotes and eukaryotes.</title>
        <authorList>
            <person name="Spang A."/>
            <person name="Saw J.H."/>
            <person name="Jorgensen S.L."/>
            <person name="Zaremba-Niedzwiedzka K."/>
            <person name="Martijn J."/>
            <person name="Lind A.E."/>
            <person name="van Eijk R."/>
            <person name="Schleper C."/>
            <person name="Guy L."/>
            <person name="Ettema T.J."/>
        </authorList>
    </citation>
    <scope>NUCLEOTIDE SEQUENCE</scope>
</reference>
<accession>A0A0F9VXH2</accession>
<dbReference type="AlphaFoldDB" id="A0A0F9VXH2"/>